<feature type="domain" description="FlgD Tudor-like" evidence="8">
    <location>
        <begin position="89"/>
        <end position="228"/>
    </location>
</feature>
<evidence type="ECO:0000256" key="4">
    <source>
        <dbReference type="ARBA" id="ARBA00024746"/>
    </source>
</evidence>
<feature type="compositionally biased region" description="Low complexity" evidence="6">
    <location>
        <begin position="21"/>
        <end position="32"/>
    </location>
</feature>
<dbReference type="InterPro" id="IPR025965">
    <property type="entry name" value="FlgD/Vpr_Ig-like"/>
</dbReference>
<dbReference type="RefSeq" id="WP_173955353.1">
    <property type="nucleotide sequence ID" value="NZ_CP028942.1"/>
</dbReference>
<gene>
    <name evidence="9" type="ORF">DCO17_03115</name>
</gene>
<dbReference type="InterPro" id="IPR005648">
    <property type="entry name" value="FlgD"/>
</dbReference>
<keyword evidence="10" id="KW-1185">Reference proteome</keyword>
<dbReference type="Proteomes" id="UP000503312">
    <property type="component" value="Chromosome"/>
</dbReference>
<keyword evidence="3 5" id="KW-1005">Bacterial flagellum biogenesis</keyword>
<proteinExistence type="inferred from homology"/>
<evidence type="ECO:0000256" key="5">
    <source>
        <dbReference type="RuleBase" id="RU362076"/>
    </source>
</evidence>
<dbReference type="GO" id="GO:0044781">
    <property type="term" value="P:bacterial-type flagellum organization"/>
    <property type="evidence" value="ECO:0007669"/>
    <property type="project" value="UniProtKB-UniRule"/>
</dbReference>
<evidence type="ECO:0000256" key="3">
    <source>
        <dbReference type="ARBA" id="ARBA00022795"/>
    </source>
</evidence>
<evidence type="ECO:0000259" key="7">
    <source>
        <dbReference type="Pfam" id="PF13860"/>
    </source>
</evidence>
<dbReference type="KEGG" id="ptrp:DCO17_03115"/>
<evidence type="ECO:0000313" key="10">
    <source>
        <dbReference type="Proteomes" id="UP000503312"/>
    </source>
</evidence>
<dbReference type="Pfam" id="PF13861">
    <property type="entry name" value="FLgD_tudor"/>
    <property type="match status" value="1"/>
</dbReference>
<evidence type="ECO:0000313" key="9">
    <source>
        <dbReference type="EMBL" id="QKM64311.1"/>
    </source>
</evidence>
<organism evidence="9 10">
    <name type="scientific">Polynucleobacter tropicus</name>
    <dbReference type="NCBI Taxonomy" id="1743174"/>
    <lineage>
        <taxon>Bacteria</taxon>
        <taxon>Pseudomonadati</taxon>
        <taxon>Pseudomonadota</taxon>
        <taxon>Betaproteobacteria</taxon>
        <taxon>Burkholderiales</taxon>
        <taxon>Burkholderiaceae</taxon>
        <taxon>Polynucleobacter</taxon>
    </lineage>
</organism>
<dbReference type="Gene3D" id="2.30.30.910">
    <property type="match status" value="1"/>
</dbReference>
<accession>A0A6M9PVI8</accession>
<comment type="function">
    <text evidence="4 5">Required for flagellar hook formation. May act as a scaffolding protein.</text>
</comment>
<evidence type="ECO:0000259" key="8">
    <source>
        <dbReference type="Pfam" id="PF13861"/>
    </source>
</evidence>
<dbReference type="AlphaFoldDB" id="A0A6M9PVI8"/>
<protein>
    <recommendedName>
        <fullName evidence="2 5">Basal-body rod modification protein FlgD</fullName>
    </recommendedName>
</protein>
<dbReference type="Pfam" id="PF03963">
    <property type="entry name" value="FlgD"/>
    <property type="match status" value="1"/>
</dbReference>
<evidence type="ECO:0000256" key="2">
    <source>
        <dbReference type="ARBA" id="ARBA00016013"/>
    </source>
</evidence>
<dbReference type="EMBL" id="CP028942">
    <property type="protein sequence ID" value="QKM64311.1"/>
    <property type="molecule type" value="Genomic_DNA"/>
</dbReference>
<dbReference type="InterPro" id="IPR025963">
    <property type="entry name" value="FLgD_Tudor"/>
</dbReference>
<feature type="domain" description="FlgD/Vpr Ig-like" evidence="7">
    <location>
        <begin position="109"/>
        <end position="187"/>
    </location>
</feature>
<dbReference type="Gene3D" id="2.60.40.4070">
    <property type="match status" value="1"/>
</dbReference>
<evidence type="ECO:0000256" key="6">
    <source>
        <dbReference type="SAM" id="MobiDB-lite"/>
    </source>
</evidence>
<feature type="region of interest" description="Disordered" evidence="6">
    <location>
        <begin position="1"/>
        <end position="32"/>
    </location>
</feature>
<evidence type="ECO:0000256" key="1">
    <source>
        <dbReference type="ARBA" id="ARBA00010577"/>
    </source>
</evidence>
<comment type="similarity">
    <text evidence="1 5">Belongs to the FlgD family.</text>
</comment>
<dbReference type="Pfam" id="PF13860">
    <property type="entry name" value="FlgD_ig"/>
    <property type="match status" value="1"/>
</dbReference>
<reference evidence="9 10" key="1">
    <citation type="submission" date="2018-04" db="EMBL/GenBank/DDBJ databases">
        <title>Polynucleobacter sp. UH21B genome.</title>
        <authorList>
            <person name="Hahn M.W."/>
        </authorList>
    </citation>
    <scope>NUCLEOTIDE SEQUENCE [LARGE SCALE GENOMIC DNA]</scope>
    <source>
        <strain evidence="9 10">MWH-UH21B</strain>
    </source>
</reference>
<name>A0A6M9PVI8_9BURK</name>
<sequence>MATNPLSGIRVYDPATANKPADATTNSTTGGTAAEQTQNFLKLLIAQIQNQDPMSPMDASTMTSQMSQLNMVSSMGNMNTSMTAMLAQMQSVNFMNQAALIGHSPVVAGNGIAFDGTNQVMLGANATNPLKSVVATITDASGNVVNSVDLGNVNAGMTNFVWNGKDANGNTVSAGMYYLNLSGKNADNATENPTAYVASAVASVTKGSNGDAVLNLLDGRTVNSSDVQQWIS</sequence>